<evidence type="ECO:0000313" key="3">
    <source>
        <dbReference type="Proteomes" id="UP000718793"/>
    </source>
</evidence>
<accession>A0ABS6DQK6</accession>
<gene>
    <name evidence="2" type="ORF">KQ875_00365</name>
</gene>
<dbReference type="Proteomes" id="UP000718793">
    <property type="component" value="Unassembled WGS sequence"/>
</dbReference>
<keyword evidence="3" id="KW-1185">Reference proteome</keyword>
<evidence type="ECO:0008006" key="4">
    <source>
        <dbReference type="Google" id="ProtNLM"/>
    </source>
</evidence>
<name>A0ABS6DQK6_9MOLU</name>
<protein>
    <recommendedName>
        <fullName evidence="4">Lipoprotein</fullName>
    </recommendedName>
</protein>
<feature type="signal peptide" evidence="1">
    <location>
        <begin position="1"/>
        <end position="22"/>
    </location>
</feature>
<evidence type="ECO:0000256" key="1">
    <source>
        <dbReference type="SAM" id="SignalP"/>
    </source>
</evidence>
<proteinExistence type="predicted"/>
<sequence length="856" mass="100715">MKLKKIFLSSILLSAPIAGLFAVSCKINNFLETNDQYIETYNFPNDSSNFSIYNKNNISKKINNLISTKLFRIVSQDKPVIDFVNNKILKPSKMFLKFEQASRIQITWNSDENDAMQEEISVFDKDTIKDVSFDKLPSGDPVNPDTFIEEDNPTTGYDNLYKFIESDDPRSINSKTFKKALKNAKKIEIFVLDNKNPWLDSQGNKTNENVKIQDFKLGFLRSIMLSKTSRQKILKNPSLISQDIQVTQNLNHFNQDDILEYLKSNNININSFLDPKFVKSDTPLTFELETDGSFLTSDWSDVFRNLFLLDNVTDAIPSFKFSLDFYSSDLKNYDFLYEYGKTYQDLFYSSYYFVTNNTLDNIKLYKNKHYINNTNWQNQYRLNEINFKFNVLPINSQTFNIQAFNAFNQNLNSSLNFNNLDELQKQDIMNNFENYNLNYFKNYEMYNNQIPLIINLFPHSDTLFFNNAFSELYFGLNKNELKNDYLIKQTVTKDTVVFRSLINNVINPYVLSSLKNADVYLSQAPSGIFISANDNENTNYKNLIDAAQQLSKQIIFNNNLQKINKTTSFENKQKAKQLDNITNYNKALESVDFYQIKQILKPILDNYFNLNKDQDNVNWIIPLDNRQGLYSVSKLANFIKNTFKNLDTRFEVEIKLIENDDQYNLYFKNQNSIYNENNFQISTTDTNGFLYKYLTQNNYKNLLQLIYIWDVVKNTKAYPEINQFIRNLQTEFGFSNYSYTNKMFDEFKYSDFENFEQFIQKFNTNSFSWNIEKFNSMLLSFITNYSKRNITFTIVNLINEIANALSYTIGVGNYVSLNNYSKNLLQKYIIKPASYYNLEYLQDILILIERTESDKK</sequence>
<evidence type="ECO:0000313" key="2">
    <source>
        <dbReference type="EMBL" id="MBU4692051.1"/>
    </source>
</evidence>
<reference evidence="2" key="1">
    <citation type="submission" date="2021-06" db="EMBL/GenBank/DDBJ databases">
        <title>Novel Mycoplasma species detected in California sea lions (Zalophus californianus) from the USA.</title>
        <authorList>
            <person name="Volokhov D.V."/>
            <person name="Furtak V.A."/>
            <person name="Zagorodnyaya T.A."/>
        </authorList>
    </citation>
    <scope>NUCLEOTIDE SEQUENCE [LARGE SCALE GENOMIC DNA]</scope>
    <source>
        <strain evidence="2">CSL 5346</strain>
    </source>
</reference>
<dbReference type="NCBIfam" id="NF045850">
    <property type="entry name" value="ABC_Mplas_LP"/>
    <property type="match status" value="1"/>
</dbReference>
<keyword evidence="1" id="KW-0732">Signal</keyword>
<dbReference type="PROSITE" id="PS51257">
    <property type="entry name" value="PROKAR_LIPOPROTEIN"/>
    <property type="match status" value="1"/>
</dbReference>
<comment type="caution">
    <text evidence="2">The sequence shown here is derived from an EMBL/GenBank/DDBJ whole genome shotgun (WGS) entry which is preliminary data.</text>
</comment>
<organism evidence="2 3">
    <name type="scientific">Mycoplasma zalophi</name>
    <dbReference type="NCBI Taxonomy" id="191287"/>
    <lineage>
        <taxon>Bacteria</taxon>
        <taxon>Bacillati</taxon>
        <taxon>Mycoplasmatota</taxon>
        <taxon>Mollicutes</taxon>
        <taxon>Mycoplasmataceae</taxon>
        <taxon>Mycoplasma</taxon>
    </lineage>
</organism>
<dbReference type="EMBL" id="JAHMHH010000001">
    <property type="protein sequence ID" value="MBU4692051.1"/>
    <property type="molecule type" value="Genomic_DNA"/>
</dbReference>
<dbReference type="RefSeq" id="WP_216488298.1">
    <property type="nucleotide sequence ID" value="NZ_JAHMHH010000001.1"/>
</dbReference>
<feature type="chain" id="PRO_5046819685" description="Lipoprotein" evidence="1">
    <location>
        <begin position="23"/>
        <end position="856"/>
    </location>
</feature>